<reference evidence="2 3" key="1">
    <citation type="journal article" date="2017" name="Nat. Ecol. Evol.">
        <title>Scallop genome provides insights into evolution of bilaterian karyotype and development.</title>
        <authorList>
            <person name="Wang S."/>
            <person name="Zhang J."/>
            <person name="Jiao W."/>
            <person name="Li J."/>
            <person name="Xun X."/>
            <person name="Sun Y."/>
            <person name="Guo X."/>
            <person name="Huan P."/>
            <person name="Dong B."/>
            <person name="Zhang L."/>
            <person name="Hu X."/>
            <person name="Sun X."/>
            <person name="Wang J."/>
            <person name="Zhao C."/>
            <person name="Wang Y."/>
            <person name="Wang D."/>
            <person name="Huang X."/>
            <person name="Wang R."/>
            <person name="Lv J."/>
            <person name="Li Y."/>
            <person name="Zhang Z."/>
            <person name="Liu B."/>
            <person name="Lu W."/>
            <person name="Hui Y."/>
            <person name="Liang J."/>
            <person name="Zhou Z."/>
            <person name="Hou R."/>
            <person name="Li X."/>
            <person name="Liu Y."/>
            <person name="Li H."/>
            <person name="Ning X."/>
            <person name="Lin Y."/>
            <person name="Zhao L."/>
            <person name="Xing Q."/>
            <person name="Dou J."/>
            <person name="Li Y."/>
            <person name="Mao J."/>
            <person name="Guo H."/>
            <person name="Dou H."/>
            <person name="Li T."/>
            <person name="Mu C."/>
            <person name="Jiang W."/>
            <person name="Fu Q."/>
            <person name="Fu X."/>
            <person name="Miao Y."/>
            <person name="Liu J."/>
            <person name="Yu Q."/>
            <person name="Li R."/>
            <person name="Liao H."/>
            <person name="Li X."/>
            <person name="Kong Y."/>
            <person name="Jiang Z."/>
            <person name="Chourrout D."/>
            <person name="Li R."/>
            <person name="Bao Z."/>
        </authorList>
    </citation>
    <scope>NUCLEOTIDE SEQUENCE [LARGE SCALE GENOMIC DNA]</scope>
    <source>
        <strain evidence="2 3">PY_sf001</strain>
    </source>
</reference>
<dbReference type="InterPro" id="IPR036719">
    <property type="entry name" value="Neuro-gated_channel_TM_sf"/>
</dbReference>
<keyword evidence="1" id="KW-0812">Transmembrane</keyword>
<dbReference type="GO" id="GO:0005216">
    <property type="term" value="F:monoatomic ion channel activity"/>
    <property type="evidence" value="ECO:0007669"/>
    <property type="project" value="InterPro"/>
</dbReference>
<dbReference type="Gene3D" id="1.20.58.390">
    <property type="entry name" value="Neurotransmitter-gated ion-channel transmembrane domain"/>
    <property type="match status" value="1"/>
</dbReference>
<organism evidence="2 3">
    <name type="scientific">Mizuhopecten yessoensis</name>
    <name type="common">Japanese scallop</name>
    <name type="synonym">Patinopecten yessoensis</name>
    <dbReference type="NCBI Taxonomy" id="6573"/>
    <lineage>
        <taxon>Eukaryota</taxon>
        <taxon>Metazoa</taxon>
        <taxon>Spiralia</taxon>
        <taxon>Lophotrochozoa</taxon>
        <taxon>Mollusca</taxon>
        <taxon>Bivalvia</taxon>
        <taxon>Autobranchia</taxon>
        <taxon>Pteriomorphia</taxon>
        <taxon>Pectinida</taxon>
        <taxon>Pectinoidea</taxon>
        <taxon>Pectinidae</taxon>
        <taxon>Mizuhopecten</taxon>
    </lineage>
</organism>
<dbReference type="SUPFAM" id="SSF90112">
    <property type="entry name" value="Neurotransmitter-gated ion-channel transmembrane pore"/>
    <property type="match status" value="1"/>
</dbReference>
<dbReference type="InterPro" id="IPR006201">
    <property type="entry name" value="Neur_channel"/>
</dbReference>
<feature type="transmembrane region" description="Helical" evidence="1">
    <location>
        <begin position="188"/>
        <end position="208"/>
    </location>
</feature>
<keyword evidence="1" id="KW-0472">Membrane</keyword>
<accession>A0A210PR79</accession>
<dbReference type="AlphaFoldDB" id="A0A210PR79"/>
<dbReference type="OrthoDB" id="6055819at2759"/>
<feature type="transmembrane region" description="Helical" evidence="1">
    <location>
        <begin position="77"/>
        <end position="95"/>
    </location>
</feature>
<proteinExistence type="predicted"/>
<dbReference type="InterPro" id="IPR038050">
    <property type="entry name" value="Neuro_actylchol_rec"/>
</dbReference>
<feature type="transmembrane region" description="Helical" evidence="1">
    <location>
        <begin position="101"/>
        <end position="123"/>
    </location>
</feature>
<dbReference type="InterPro" id="IPR018247">
    <property type="entry name" value="EF_Hand_1_Ca_BS"/>
</dbReference>
<gene>
    <name evidence="2" type="ORF">KP79_PYT05303</name>
</gene>
<dbReference type="GO" id="GO:0016020">
    <property type="term" value="C:membrane"/>
    <property type="evidence" value="ECO:0007669"/>
    <property type="project" value="InterPro"/>
</dbReference>
<dbReference type="PROSITE" id="PS00018">
    <property type="entry name" value="EF_HAND_1"/>
    <property type="match status" value="1"/>
</dbReference>
<evidence type="ECO:0000313" key="2">
    <source>
        <dbReference type="EMBL" id="OWF38993.1"/>
    </source>
</evidence>
<evidence type="ECO:0000256" key="1">
    <source>
        <dbReference type="SAM" id="Phobius"/>
    </source>
</evidence>
<feature type="transmembrane region" description="Helical" evidence="1">
    <location>
        <begin position="47"/>
        <end position="65"/>
    </location>
</feature>
<dbReference type="Proteomes" id="UP000242188">
    <property type="component" value="Unassembled WGS sequence"/>
</dbReference>
<dbReference type="GO" id="GO:0004888">
    <property type="term" value="F:transmembrane signaling receptor activity"/>
    <property type="evidence" value="ECO:0007669"/>
    <property type="project" value="InterPro"/>
</dbReference>
<keyword evidence="2" id="KW-0675">Receptor</keyword>
<dbReference type="CDD" id="cd19051">
    <property type="entry name" value="LGIC_TM_cation"/>
    <property type="match status" value="1"/>
</dbReference>
<protein>
    <submittedName>
        <fullName evidence="2">5-hydroxytryptamine receptor 3A</fullName>
    </submittedName>
</protein>
<evidence type="ECO:0000313" key="3">
    <source>
        <dbReference type="Proteomes" id="UP000242188"/>
    </source>
</evidence>
<keyword evidence="3" id="KW-1185">Reference proteome</keyword>
<keyword evidence="1" id="KW-1133">Transmembrane helix</keyword>
<dbReference type="STRING" id="6573.A0A210PR79"/>
<sequence>MDKSYFERNVEWTVSYTSVSTDTLSLQSILKFGITIQRKSTFHGLNTIAPLVILLTLNPLVFILPPQSAERINFSETILLSFVVLLTVFTDVLPTNSEPMAAINCIMIATLCISSLCVLLTIIQLHLYHKSDEFPVPRNLAQFVKCFKCCKTVCKKKSNQNETEIHMIDADDDDYMTWNEVAAFLDRIYVILGYIGINTYILTVMAYMTES</sequence>
<comment type="caution">
    <text evidence="2">The sequence shown here is derived from an EMBL/GenBank/DDBJ whole genome shotgun (WGS) entry which is preliminary data.</text>
</comment>
<name>A0A210PR79_MIZYE</name>
<dbReference type="EMBL" id="NEDP02005549">
    <property type="protein sequence ID" value="OWF38993.1"/>
    <property type="molecule type" value="Genomic_DNA"/>
</dbReference>
<dbReference type="PANTHER" id="PTHR18945">
    <property type="entry name" value="NEUROTRANSMITTER GATED ION CHANNEL"/>
    <property type="match status" value="1"/>
</dbReference>